<dbReference type="PANTHER" id="PTHR30244:SF34">
    <property type="entry name" value="DTDP-4-AMINO-4,6-DIDEOXYGALACTOSE TRANSAMINASE"/>
    <property type="match status" value="1"/>
</dbReference>
<evidence type="ECO:0000256" key="2">
    <source>
        <dbReference type="RuleBase" id="RU004508"/>
    </source>
</evidence>
<dbReference type="Gene3D" id="3.90.1150.10">
    <property type="entry name" value="Aspartate Aminotransferase, domain 1"/>
    <property type="match status" value="1"/>
</dbReference>
<dbReference type="SUPFAM" id="SSF53383">
    <property type="entry name" value="PLP-dependent transferases"/>
    <property type="match status" value="1"/>
</dbReference>
<dbReference type="GO" id="GO:0016787">
    <property type="term" value="F:hydrolase activity"/>
    <property type="evidence" value="ECO:0007669"/>
    <property type="project" value="UniProtKB-KW"/>
</dbReference>
<comment type="caution">
    <text evidence="4">The sequence shown here is derived from an EMBL/GenBank/DDBJ whole genome shotgun (WGS) entry which is preliminary data.</text>
</comment>
<dbReference type="Gene3D" id="3.40.640.10">
    <property type="entry name" value="Type I PLP-dependent aspartate aminotransferase-like (Major domain)"/>
    <property type="match status" value="1"/>
</dbReference>
<comment type="similarity">
    <text evidence="2">Belongs to the DegT/DnrJ/EryC1 family.</text>
</comment>
<dbReference type="InterPro" id="IPR015797">
    <property type="entry name" value="NUDIX_hydrolase-like_dom_sf"/>
</dbReference>
<evidence type="ECO:0000256" key="1">
    <source>
        <dbReference type="ARBA" id="ARBA00022801"/>
    </source>
</evidence>
<dbReference type="InterPro" id="IPR020476">
    <property type="entry name" value="Nudix_hydrolase"/>
</dbReference>
<dbReference type="PRINTS" id="PR00502">
    <property type="entry name" value="NUDIXFAMILY"/>
</dbReference>
<dbReference type="InterPro" id="IPR015422">
    <property type="entry name" value="PyrdxlP-dep_Trfase_small"/>
</dbReference>
<dbReference type="GO" id="GO:0008483">
    <property type="term" value="F:transaminase activity"/>
    <property type="evidence" value="ECO:0007669"/>
    <property type="project" value="TreeGrafter"/>
</dbReference>
<accession>A0A2M7UI64</accession>
<keyword evidence="1" id="KW-0378">Hydrolase</keyword>
<feature type="domain" description="Nudix hydrolase" evidence="3">
    <location>
        <begin position="7"/>
        <end position="143"/>
    </location>
</feature>
<sequence>MANIPKKITERVRAIIINQGKILLINRIKGNNSYWVIPGGAVESGESHEQAVKRECLEELGVKIEAQKLFLQRLGDKPEIEGQQEFFYLCNIIDGQIGTGQGPEFQVGTQYKGEYKIKWVDLKDLPEINLKPEEVKNKIIQQAILDKINHSIVGEVDIQNVVAVLKSGFLSKPDGGPKVIEFQKLMAELHSKKYAFAVNSGTSALHCAVVALELQKDDEIIVPALANIADCSVVLQENGKPVFVDIGPEDFNMDPAKIEEKINPRTKAIIAVHMYGQPAKIKEIRKIADKHRLVLIEDCAQAAGAKYENEYVGSFGDLSCFSLYQTKHIICGEGGVVMTSNDKYARIIASIANNGIMKHDLDAYDYDRIGFNYQLTDIQAALAIGQLKNLDKNNEKRRLNAEIFRNLLRDTDIQFQHTNSTTKHSYFYLTALLPKHLSNQRDKFLELVKSFGAPIKKLYPLTLTEVVLLRSKVKQDCPIAQDITKRMFNVYVNHGLNREDIKFMAKAVKKAYEVTKANRHHR</sequence>
<organism evidence="4 5">
    <name type="scientific">Candidatus Portnoybacteria bacterium CG_4_10_14_0_2_um_filter_44_20</name>
    <dbReference type="NCBI Taxonomy" id="1974799"/>
    <lineage>
        <taxon>Bacteria</taxon>
        <taxon>Candidatus Portnoyibacteriota</taxon>
    </lineage>
</organism>
<dbReference type="Pfam" id="PF01041">
    <property type="entry name" value="DegT_DnrJ_EryC1"/>
    <property type="match status" value="1"/>
</dbReference>
<dbReference type="GO" id="GO:0000271">
    <property type="term" value="P:polysaccharide biosynthetic process"/>
    <property type="evidence" value="ECO:0007669"/>
    <property type="project" value="TreeGrafter"/>
</dbReference>
<dbReference type="Proteomes" id="UP000229805">
    <property type="component" value="Unassembled WGS sequence"/>
</dbReference>
<dbReference type="CDD" id="cd00616">
    <property type="entry name" value="AHBA_syn"/>
    <property type="match status" value="1"/>
</dbReference>
<dbReference type="InterPro" id="IPR000086">
    <property type="entry name" value="NUDIX_hydrolase_dom"/>
</dbReference>
<dbReference type="EMBL" id="PFOG01000079">
    <property type="protein sequence ID" value="PIZ70889.1"/>
    <property type="molecule type" value="Genomic_DNA"/>
</dbReference>
<dbReference type="AlphaFoldDB" id="A0A2M7UI64"/>
<gene>
    <name evidence="4" type="ORF">COY11_01995</name>
</gene>
<dbReference type="InterPro" id="IPR015424">
    <property type="entry name" value="PyrdxlP-dep_Trfase"/>
</dbReference>
<dbReference type="SUPFAM" id="SSF55811">
    <property type="entry name" value="Nudix"/>
    <property type="match status" value="1"/>
</dbReference>
<dbReference type="Pfam" id="PF00293">
    <property type="entry name" value="NUDIX"/>
    <property type="match status" value="1"/>
</dbReference>
<name>A0A2M7UI64_9BACT</name>
<dbReference type="Gene3D" id="3.90.79.10">
    <property type="entry name" value="Nucleoside Triphosphate Pyrophosphohydrolase"/>
    <property type="match status" value="1"/>
</dbReference>
<dbReference type="GO" id="GO:0030170">
    <property type="term" value="F:pyridoxal phosphate binding"/>
    <property type="evidence" value="ECO:0007669"/>
    <property type="project" value="TreeGrafter"/>
</dbReference>
<proteinExistence type="inferred from homology"/>
<protein>
    <recommendedName>
        <fullName evidence="3">Nudix hydrolase domain-containing protein</fullName>
    </recommendedName>
</protein>
<dbReference type="PROSITE" id="PS51462">
    <property type="entry name" value="NUDIX"/>
    <property type="match status" value="1"/>
</dbReference>
<evidence type="ECO:0000259" key="3">
    <source>
        <dbReference type="PROSITE" id="PS51462"/>
    </source>
</evidence>
<dbReference type="PANTHER" id="PTHR30244">
    <property type="entry name" value="TRANSAMINASE"/>
    <property type="match status" value="1"/>
</dbReference>
<evidence type="ECO:0000313" key="4">
    <source>
        <dbReference type="EMBL" id="PIZ70889.1"/>
    </source>
</evidence>
<dbReference type="InterPro" id="IPR000653">
    <property type="entry name" value="DegT/StrS_aminotransferase"/>
</dbReference>
<evidence type="ECO:0000313" key="5">
    <source>
        <dbReference type="Proteomes" id="UP000229805"/>
    </source>
</evidence>
<dbReference type="InterPro" id="IPR015421">
    <property type="entry name" value="PyrdxlP-dep_Trfase_major"/>
</dbReference>
<reference evidence="5" key="1">
    <citation type="submission" date="2017-09" db="EMBL/GenBank/DDBJ databases">
        <title>Depth-based differentiation of microbial function through sediment-hosted aquifers and enrichment of novel symbionts in the deep terrestrial subsurface.</title>
        <authorList>
            <person name="Probst A.J."/>
            <person name="Ladd B."/>
            <person name="Jarett J.K."/>
            <person name="Geller-Mcgrath D.E."/>
            <person name="Sieber C.M.K."/>
            <person name="Emerson J.B."/>
            <person name="Anantharaman K."/>
            <person name="Thomas B.C."/>
            <person name="Malmstrom R."/>
            <person name="Stieglmeier M."/>
            <person name="Klingl A."/>
            <person name="Woyke T."/>
            <person name="Ryan C.M."/>
            <person name="Banfield J.F."/>
        </authorList>
    </citation>
    <scope>NUCLEOTIDE SEQUENCE [LARGE SCALE GENOMIC DNA]</scope>
</reference>
<keyword evidence="2" id="KW-0663">Pyridoxal phosphate</keyword>
<dbReference type="CDD" id="cd04669">
    <property type="entry name" value="NUDIX_Hydrolase"/>
    <property type="match status" value="1"/>
</dbReference>